<protein>
    <submittedName>
        <fullName evidence="2">Uncharacterized protein</fullName>
    </submittedName>
</protein>
<feature type="compositionally biased region" description="Polar residues" evidence="1">
    <location>
        <begin position="86"/>
        <end position="101"/>
    </location>
</feature>
<organism evidence="2">
    <name type="scientific">Opuntia streptacantha</name>
    <name type="common">Prickly pear cactus</name>
    <name type="synonym">Opuntia cardona</name>
    <dbReference type="NCBI Taxonomy" id="393608"/>
    <lineage>
        <taxon>Eukaryota</taxon>
        <taxon>Viridiplantae</taxon>
        <taxon>Streptophyta</taxon>
        <taxon>Embryophyta</taxon>
        <taxon>Tracheophyta</taxon>
        <taxon>Spermatophyta</taxon>
        <taxon>Magnoliopsida</taxon>
        <taxon>eudicotyledons</taxon>
        <taxon>Gunneridae</taxon>
        <taxon>Pentapetalae</taxon>
        <taxon>Caryophyllales</taxon>
        <taxon>Cactineae</taxon>
        <taxon>Cactaceae</taxon>
        <taxon>Opuntioideae</taxon>
        <taxon>Opuntia</taxon>
    </lineage>
</organism>
<name>A0A7C9F272_OPUST</name>
<evidence type="ECO:0000313" key="2">
    <source>
        <dbReference type="EMBL" id="MBA4680546.1"/>
    </source>
</evidence>
<reference evidence="2" key="2">
    <citation type="submission" date="2020-07" db="EMBL/GenBank/DDBJ databases">
        <authorList>
            <person name="Vera ALvarez R."/>
            <person name="Arias-Moreno D.M."/>
            <person name="Jimenez-Jacinto V."/>
            <person name="Jimenez-Bremont J.F."/>
            <person name="Swaminathan K."/>
            <person name="Moose S.P."/>
            <person name="Guerrero-Gonzalez M.L."/>
            <person name="Marino-Ramirez L."/>
            <person name="Landsman D."/>
            <person name="Rodriguez-Kessler M."/>
            <person name="Delgado-Sanchez P."/>
        </authorList>
    </citation>
    <scope>NUCLEOTIDE SEQUENCE</scope>
    <source>
        <tissue evidence="2">Cladode</tissue>
    </source>
</reference>
<accession>A0A7C9F272</accession>
<dbReference type="EMBL" id="GISG01287565">
    <property type="protein sequence ID" value="MBA4680546.1"/>
    <property type="molecule type" value="Transcribed_RNA"/>
</dbReference>
<sequence length="101" mass="11864">MSVLIPFERSSYRAMNEDLQGKWQISSYTSGLQVFEQFPSAEESSPWNLWRIMLQLFIVQASRRPWFQSLTMNNLQHQNRARDRTNSFPFSCRNASQAQGT</sequence>
<feature type="region of interest" description="Disordered" evidence="1">
    <location>
        <begin position="78"/>
        <end position="101"/>
    </location>
</feature>
<dbReference type="AlphaFoldDB" id="A0A7C9F272"/>
<proteinExistence type="predicted"/>
<evidence type="ECO:0000256" key="1">
    <source>
        <dbReference type="SAM" id="MobiDB-lite"/>
    </source>
</evidence>
<reference evidence="2" key="1">
    <citation type="journal article" date="2013" name="J. Plant Res.">
        <title>Effect of fungi and light on seed germination of three Opuntia species from semiarid lands of central Mexico.</title>
        <authorList>
            <person name="Delgado-Sanchez P."/>
            <person name="Jimenez-Bremont J.F."/>
            <person name="Guerrero-Gonzalez Mde L."/>
            <person name="Flores J."/>
        </authorList>
    </citation>
    <scope>NUCLEOTIDE SEQUENCE</scope>
    <source>
        <tissue evidence="2">Cladode</tissue>
    </source>
</reference>